<proteinExistence type="predicted"/>
<name>A0AC34F5P8_9BILA</name>
<protein>
    <submittedName>
        <fullName evidence="2">Nuclear receptor domain-containing protein</fullName>
    </submittedName>
</protein>
<reference evidence="2" key="1">
    <citation type="submission" date="2022-11" db="UniProtKB">
        <authorList>
            <consortium name="WormBaseParasite"/>
        </authorList>
    </citation>
    <scope>IDENTIFICATION</scope>
</reference>
<dbReference type="WBParaSite" id="ES5_v2.g12196.t1">
    <property type="protein sequence ID" value="ES5_v2.g12196.t1"/>
    <property type="gene ID" value="ES5_v2.g12196"/>
</dbReference>
<evidence type="ECO:0000313" key="2">
    <source>
        <dbReference type="WBParaSite" id="ES5_v2.g12196.t1"/>
    </source>
</evidence>
<dbReference type="Proteomes" id="UP000887579">
    <property type="component" value="Unplaced"/>
</dbReference>
<accession>A0AC34F5P8</accession>
<evidence type="ECO:0000313" key="1">
    <source>
        <dbReference type="Proteomes" id="UP000887579"/>
    </source>
</evidence>
<organism evidence="1 2">
    <name type="scientific">Panagrolaimus sp. ES5</name>
    <dbReference type="NCBI Taxonomy" id="591445"/>
    <lineage>
        <taxon>Eukaryota</taxon>
        <taxon>Metazoa</taxon>
        <taxon>Ecdysozoa</taxon>
        <taxon>Nematoda</taxon>
        <taxon>Chromadorea</taxon>
        <taxon>Rhabditida</taxon>
        <taxon>Tylenchina</taxon>
        <taxon>Panagrolaimomorpha</taxon>
        <taxon>Panagrolaimoidea</taxon>
        <taxon>Panagrolaimidae</taxon>
        <taxon>Panagrolaimus</taxon>
    </lineage>
</organism>
<sequence length="149" mass="15917">MYVMVQQRPQSSSNTDCGIVNPTSSMDSRASSSSSISSGSSSHSPLHTSTSPSTSLRPIPSLLKSEPSLAAPATGGQLPPQHLLDEMQLPIICQQQNNNNINSGNPASATRHQLECEDCPICGDRVSGYHYGLLTCESCKVSFFNKNFT</sequence>